<dbReference type="STRING" id="1286171.EAL2_c11620"/>
<protein>
    <recommendedName>
        <fullName evidence="6">Ribosomal processing cysteine protease Prp</fullName>
    </recommendedName>
</protein>
<reference evidence="7 8" key="1">
    <citation type="journal article" date="2014" name="Genome Announc.">
        <title>Complete Genome Sequence of Amino Acid-Utilizing Eubacterium acidaminophilum al-2 (DSM 3953).</title>
        <authorList>
            <person name="Poehlein A."/>
            <person name="Andreesen J.R."/>
            <person name="Daniel R."/>
        </authorList>
    </citation>
    <scope>NUCLEOTIDE SEQUENCE [LARGE SCALE GENOMIC DNA]</scope>
    <source>
        <strain evidence="7 8">DSM 3953</strain>
    </source>
</reference>
<keyword evidence="8" id="KW-1185">Reference proteome</keyword>
<dbReference type="GO" id="GO:0008234">
    <property type="term" value="F:cysteine-type peptidase activity"/>
    <property type="evidence" value="ECO:0007669"/>
    <property type="project" value="UniProtKB-KW"/>
</dbReference>
<evidence type="ECO:0000313" key="8">
    <source>
        <dbReference type="Proteomes" id="UP000019591"/>
    </source>
</evidence>
<dbReference type="PATRIC" id="fig|1286171.3.peg.1110"/>
<dbReference type="EMBL" id="CP007452">
    <property type="protein sequence ID" value="AHM56458.1"/>
    <property type="molecule type" value="Genomic_DNA"/>
</dbReference>
<dbReference type="GO" id="GO:0042254">
    <property type="term" value="P:ribosome biogenesis"/>
    <property type="evidence" value="ECO:0007669"/>
    <property type="project" value="UniProtKB-KW"/>
</dbReference>
<gene>
    <name evidence="7" type="ORF">EAL2_c11620</name>
</gene>
<evidence type="ECO:0000256" key="4">
    <source>
        <dbReference type="ARBA" id="ARBA00022807"/>
    </source>
</evidence>
<keyword evidence="2" id="KW-0645">Protease</keyword>
<dbReference type="GO" id="GO:0006508">
    <property type="term" value="P:proteolysis"/>
    <property type="evidence" value="ECO:0007669"/>
    <property type="project" value="UniProtKB-KW"/>
</dbReference>
<dbReference type="SUPFAM" id="SSF118010">
    <property type="entry name" value="TM1457-like"/>
    <property type="match status" value="1"/>
</dbReference>
<comment type="similarity">
    <text evidence="5">Belongs to the Prp family.</text>
</comment>
<accession>W8TF51</accession>
<dbReference type="KEGG" id="eac:EAL2_c11620"/>
<sequence>MIEIGIKRHKTGHVLEFEVSGHANFDEHGRDIVCCAISVLAQTAIMGLVEYVGLDCKYEIEDGYLICRIPDEADSQKRIKIDAIVETMILGMNNIKQGYPSYVTIKCKEV</sequence>
<dbReference type="Proteomes" id="UP000019591">
    <property type="component" value="Chromosome"/>
</dbReference>
<dbReference type="PANTHER" id="PTHR39178:SF1">
    <property type="entry name" value="RIBOSOMAL-PROCESSING CYSTEINE PROTEASE PRP"/>
    <property type="match status" value="1"/>
</dbReference>
<evidence type="ECO:0000256" key="5">
    <source>
        <dbReference type="ARBA" id="ARBA00044503"/>
    </source>
</evidence>
<dbReference type="eggNOG" id="COG2868">
    <property type="taxonomic scope" value="Bacteria"/>
</dbReference>
<proteinExistence type="inferred from homology"/>
<keyword evidence="3" id="KW-0378">Hydrolase</keyword>
<dbReference type="InterPro" id="IPR007422">
    <property type="entry name" value="Peptidase_Prp"/>
</dbReference>
<organism evidence="7 8">
    <name type="scientific">Peptoclostridium acidaminophilum DSM 3953</name>
    <dbReference type="NCBI Taxonomy" id="1286171"/>
    <lineage>
        <taxon>Bacteria</taxon>
        <taxon>Bacillati</taxon>
        <taxon>Bacillota</taxon>
        <taxon>Clostridia</taxon>
        <taxon>Peptostreptococcales</taxon>
        <taxon>Peptoclostridiaceae</taxon>
        <taxon>Peptoclostridium</taxon>
    </lineage>
</organism>
<dbReference type="PANTHER" id="PTHR39178">
    <property type="entry name" value="HYPOTHETICAL RIBOSOME-ASSOCIATED PROTEIN"/>
    <property type="match status" value="1"/>
</dbReference>
<evidence type="ECO:0000256" key="2">
    <source>
        <dbReference type="ARBA" id="ARBA00022670"/>
    </source>
</evidence>
<dbReference type="OrthoDB" id="48998at2"/>
<dbReference type="InterPro" id="IPR036764">
    <property type="entry name" value="Peptidase_Prp_sf"/>
</dbReference>
<evidence type="ECO:0000256" key="6">
    <source>
        <dbReference type="ARBA" id="ARBA00044538"/>
    </source>
</evidence>
<dbReference type="Pfam" id="PF04327">
    <property type="entry name" value="Peptidase_Prp"/>
    <property type="match status" value="1"/>
</dbReference>
<dbReference type="HOGENOM" id="CLU_140910_2_2_9"/>
<evidence type="ECO:0000256" key="3">
    <source>
        <dbReference type="ARBA" id="ARBA00022801"/>
    </source>
</evidence>
<evidence type="ECO:0000256" key="1">
    <source>
        <dbReference type="ARBA" id="ARBA00022517"/>
    </source>
</evidence>
<dbReference type="AlphaFoldDB" id="W8TF51"/>
<keyword evidence="1" id="KW-0690">Ribosome biogenesis</keyword>
<evidence type="ECO:0000313" key="7">
    <source>
        <dbReference type="EMBL" id="AHM56458.1"/>
    </source>
</evidence>
<dbReference type="CDD" id="cd16332">
    <property type="entry name" value="Prp-like"/>
    <property type="match status" value="1"/>
</dbReference>
<keyword evidence="4" id="KW-0788">Thiol protease</keyword>
<dbReference type="RefSeq" id="WP_025435462.1">
    <property type="nucleotide sequence ID" value="NZ_CP007452.1"/>
</dbReference>
<name>W8TF51_PEPAC</name>
<dbReference type="Gene3D" id="3.30.70.1490">
    <property type="entry name" value="Cysteine protease Prp"/>
    <property type="match status" value="1"/>
</dbReference>